<feature type="transmembrane region" description="Helical" evidence="5">
    <location>
        <begin position="181"/>
        <end position="204"/>
    </location>
</feature>
<dbReference type="AlphaFoldDB" id="A0AAD3DEE4"/>
<protein>
    <submittedName>
        <fullName evidence="6">Uncharacterized protein</fullName>
    </submittedName>
</protein>
<comment type="similarity">
    <text evidence="5">Belongs to the BI1 family.</text>
</comment>
<dbReference type="Proteomes" id="UP001054857">
    <property type="component" value="Unassembled WGS sequence"/>
</dbReference>
<feature type="transmembrane region" description="Helical" evidence="5">
    <location>
        <begin position="216"/>
        <end position="235"/>
    </location>
</feature>
<comment type="subcellular location">
    <subcellularLocation>
        <location evidence="1">Membrane</location>
        <topology evidence="1">Multi-pass membrane protein</topology>
    </subcellularLocation>
</comment>
<feature type="transmembrane region" description="Helical" evidence="5">
    <location>
        <begin position="125"/>
        <end position="144"/>
    </location>
</feature>
<keyword evidence="7" id="KW-1185">Reference proteome</keyword>
<evidence type="ECO:0000313" key="6">
    <source>
        <dbReference type="EMBL" id="GFR39759.1"/>
    </source>
</evidence>
<keyword evidence="3 5" id="KW-1133">Transmembrane helix</keyword>
<sequence>MASYYYDEEAGLLGSSKEHYSFEFAQRQVRQGFVRKVLGLLGLQLLFTAGVTALFLFNHSVKSYVFTQQWPLWTSFGLSMAIIIALGCSENLRRSHPHNLLALAAFTVCEAVLVASAAATYNAGVVLLAVGMTAVVVLGCAVFATQSRVDLTLSSGALLSGCLALLAGLTLNLILRAPGLQLALCVGCVFLFSMYLVFDLQLLMGGFKYELSADEYVFAALNLYLDIINIFLYLLQLLGSQRGD</sequence>
<dbReference type="PANTHER" id="PTHR23291:SF47">
    <property type="entry name" value="TRANSMEMBRANE BAX INHIBITOR MOTIF CONTAINING 7"/>
    <property type="match status" value="1"/>
</dbReference>
<evidence type="ECO:0000256" key="2">
    <source>
        <dbReference type="ARBA" id="ARBA00022692"/>
    </source>
</evidence>
<keyword evidence="4 5" id="KW-0472">Membrane</keyword>
<evidence type="ECO:0000256" key="5">
    <source>
        <dbReference type="RuleBase" id="RU004379"/>
    </source>
</evidence>
<evidence type="ECO:0000256" key="3">
    <source>
        <dbReference type="ARBA" id="ARBA00022989"/>
    </source>
</evidence>
<accession>A0AAD3DEE4</accession>
<comment type="caution">
    <text evidence="6">The sequence shown here is derived from an EMBL/GenBank/DDBJ whole genome shotgun (WGS) entry which is preliminary data.</text>
</comment>
<feature type="transmembrane region" description="Helical" evidence="5">
    <location>
        <begin position="100"/>
        <end position="119"/>
    </location>
</feature>
<feature type="transmembrane region" description="Helical" evidence="5">
    <location>
        <begin position="156"/>
        <end position="175"/>
    </location>
</feature>
<evidence type="ECO:0000313" key="7">
    <source>
        <dbReference type="Proteomes" id="UP001054857"/>
    </source>
</evidence>
<dbReference type="GO" id="GO:0016020">
    <property type="term" value="C:membrane"/>
    <property type="evidence" value="ECO:0007669"/>
    <property type="project" value="UniProtKB-SubCell"/>
</dbReference>
<evidence type="ECO:0000256" key="4">
    <source>
        <dbReference type="ARBA" id="ARBA00023136"/>
    </source>
</evidence>
<dbReference type="PANTHER" id="PTHR23291">
    <property type="entry name" value="BAX INHIBITOR-RELATED"/>
    <property type="match status" value="1"/>
</dbReference>
<feature type="transmembrane region" description="Helical" evidence="5">
    <location>
        <begin position="70"/>
        <end position="88"/>
    </location>
</feature>
<dbReference type="InterPro" id="IPR006214">
    <property type="entry name" value="Bax_inhibitor_1-related"/>
</dbReference>
<dbReference type="EMBL" id="BMAR01000001">
    <property type="protein sequence ID" value="GFR39759.1"/>
    <property type="molecule type" value="Genomic_DNA"/>
</dbReference>
<proteinExistence type="inferred from homology"/>
<gene>
    <name evidence="6" type="ORF">Agub_g243</name>
</gene>
<name>A0AAD3DEE4_9CHLO</name>
<reference evidence="6 7" key="1">
    <citation type="journal article" date="2021" name="Sci. Rep.">
        <title>Genome sequencing of the multicellular alga Astrephomene provides insights into convergent evolution of germ-soma differentiation.</title>
        <authorList>
            <person name="Yamashita S."/>
            <person name="Yamamoto K."/>
            <person name="Matsuzaki R."/>
            <person name="Suzuki S."/>
            <person name="Yamaguchi H."/>
            <person name="Hirooka S."/>
            <person name="Minakuchi Y."/>
            <person name="Miyagishima S."/>
            <person name="Kawachi M."/>
            <person name="Toyoda A."/>
            <person name="Nozaki H."/>
        </authorList>
    </citation>
    <scope>NUCLEOTIDE SEQUENCE [LARGE SCALE GENOMIC DNA]</scope>
    <source>
        <strain evidence="6 7">NIES-4017</strain>
    </source>
</reference>
<organism evidence="6 7">
    <name type="scientific">Astrephomene gubernaculifera</name>
    <dbReference type="NCBI Taxonomy" id="47775"/>
    <lineage>
        <taxon>Eukaryota</taxon>
        <taxon>Viridiplantae</taxon>
        <taxon>Chlorophyta</taxon>
        <taxon>core chlorophytes</taxon>
        <taxon>Chlorophyceae</taxon>
        <taxon>CS clade</taxon>
        <taxon>Chlamydomonadales</taxon>
        <taxon>Astrephomenaceae</taxon>
        <taxon>Astrephomene</taxon>
    </lineage>
</organism>
<keyword evidence="2 5" id="KW-0812">Transmembrane</keyword>
<feature type="transmembrane region" description="Helical" evidence="5">
    <location>
        <begin position="37"/>
        <end position="58"/>
    </location>
</feature>
<dbReference type="Pfam" id="PF01027">
    <property type="entry name" value="Bax1-I"/>
    <property type="match status" value="1"/>
</dbReference>
<evidence type="ECO:0000256" key="1">
    <source>
        <dbReference type="ARBA" id="ARBA00004141"/>
    </source>
</evidence>